<name>A0AAQ4E126_AMBAM</name>
<dbReference type="AlphaFoldDB" id="A0AAQ4E126"/>
<evidence type="ECO:0000259" key="1">
    <source>
        <dbReference type="PROSITE" id="PS50878"/>
    </source>
</evidence>
<accession>A0AAQ4E126</accession>
<keyword evidence="3" id="KW-1185">Reference proteome</keyword>
<evidence type="ECO:0000313" key="2">
    <source>
        <dbReference type="EMBL" id="KAK8768416.1"/>
    </source>
</evidence>
<evidence type="ECO:0000313" key="3">
    <source>
        <dbReference type="Proteomes" id="UP001321473"/>
    </source>
</evidence>
<comment type="caution">
    <text evidence="2">The sequence shown here is derived from an EMBL/GenBank/DDBJ whole genome shotgun (WGS) entry which is preliminary data.</text>
</comment>
<dbReference type="Proteomes" id="UP001321473">
    <property type="component" value="Unassembled WGS sequence"/>
</dbReference>
<gene>
    <name evidence="2" type="ORF">V5799_015120</name>
</gene>
<dbReference type="InterPro" id="IPR000477">
    <property type="entry name" value="RT_dom"/>
</dbReference>
<protein>
    <recommendedName>
        <fullName evidence="1">Reverse transcriptase domain-containing protein</fullName>
    </recommendedName>
</protein>
<dbReference type="EMBL" id="JARKHS020024007">
    <property type="protein sequence ID" value="KAK8768416.1"/>
    <property type="molecule type" value="Genomic_DNA"/>
</dbReference>
<feature type="domain" description="Reverse transcriptase" evidence="1">
    <location>
        <begin position="1"/>
        <end position="69"/>
    </location>
</feature>
<sequence length="451" mass="51467">MAFADDVVLLATTLQGLQRRITSFAEYLEERGLRVNPAKSLTVALQPSGRDKKIKLVEDAVFTVNGDAITPAKTSTEWRCLGVFYANFGKKRPSMVKTLEDLLTKISTAPLRPQQRLVVLRYYLVPRLYHSLALSPLTSKFLKKLDCMVRAAVRRLERLEDSMVPACRQALRMSLVDARLHTARRLTFCQQNDLGTTKRRKAYWTKTLHDSVDGRHLRPTKNIPGAMRWSIEGTSLLSGKEYVNVMKLRFNALPCLSRTKRGRDVVKQCRAGCREDEVLGHVLQRCKRTNHARLRRHDVMVHYLARRLKEKYWNVREVPVFFTSLGRQIPDLVLKREGQAVIFDVQVVGQRVDLEDAHAAKRAKYINQDLHAQIADHPVIVMTATVSYRGCWAKSSVKDLQSLGIGKHDLSILTLRYLQGGLRAFRDHQMMTSVYPDEVATTETLNPPRSP</sequence>
<organism evidence="2 3">
    <name type="scientific">Amblyomma americanum</name>
    <name type="common">Lone star tick</name>
    <dbReference type="NCBI Taxonomy" id="6943"/>
    <lineage>
        <taxon>Eukaryota</taxon>
        <taxon>Metazoa</taxon>
        <taxon>Ecdysozoa</taxon>
        <taxon>Arthropoda</taxon>
        <taxon>Chelicerata</taxon>
        <taxon>Arachnida</taxon>
        <taxon>Acari</taxon>
        <taxon>Parasitiformes</taxon>
        <taxon>Ixodida</taxon>
        <taxon>Ixodoidea</taxon>
        <taxon>Ixodidae</taxon>
        <taxon>Amblyomminae</taxon>
        <taxon>Amblyomma</taxon>
    </lineage>
</organism>
<reference evidence="2 3" key="1">
    <citation type="journal article" date="2023" name="Arcadia Sci">
        <title>De novo assembly of a long-read Amblyomma americanum tick genome.</title>
        <authorList>
            <person name="Chou S."/>
            <person name="Poskanzer K.E."/>
            <person name="Rollins M."/>
            <person name="Thuy-Boun P.S."/>
        </authorList>
    </citation>
    <scope>NUCLEOTIDE SEQUENCE [LARGE SCALE GENOMIC DNA]</scope>
    <source>
        <strain evidence="2">F_SG_1</strain>
        <tissue evidence="2">Salivary glands</tissue>
    </source>
</reference>
<dbReference type="PROSITE" id="PS50878">
    <property type="entry name" value="RT_POL"/>
    <property type="match status" value="1"/>
</dbReference>
<proteinExistence type="predicted"/>